<evidence type="ECO:0000313" key="2">
    <source>
        <dbReference type="EMBL" id="VFK47603.1"/>
    </source>
</evidence>
<protein>
    <submittedName>
        <fullName evidence="2">Uncharacterized protein</fullName>
    </submittedName>
</protein>
<dbReference type="EMBL" id="CAADFR010000103">
    <property type="protein sequence ID" value="VFK41744.1"/>
    <property type="molecule type" value="Genomic_DNA"/>
</dbReference>
<dbReference type="EMBL" id="CAADFU010000099">
    <property type="protein sequence ID" value="VFK47603.1"/>
    <property type="molecule type" value="Genomic_DNA"/>
</dbReference>
<gene>
    <name evidence="3" type="ORF">BECKSD772D_GA0070982_11031</name>
    <name evidence="2" type="ORF">BECKSD772E_GA0070983_10999</name>
    <name evidence="1" type="ORF">BECKSD772F_GA0070984_11031</name>
</gene>
<reference evidence="2" key="1">
    <citation type="submission" date="2019-02" db="EMBL/GenBank/DDBJ databases">
        <authorList>
            <person name="Gruber-Vodicka R. H."/>
            <person name="Seah K. B. B."/>
        </authorList>
    </citation>
    <scope>NUCLEOTIDE SEQUENCE</scope>
    <source>
        <strain evidence="3">BECK_S127</strain>
        <strain evidence="2">BECK_S1320</strain>
        <strain evidence="1">BECK_S1321</strain>
    </source>
</reference>
<evidence type="ECO:0000313" key="1">
    <source>
        <dbReference type="EMBL" id="VFK41744.1"/>
    </source>
</evidence>
<proteinExistence type="predicted"/>
<dbReference type="EMBL" id="CAADHB010000103">
    <property type="protein sequence ID" value="VFK80326.1"/>
    <property type="molecule type" value="Genomic_DNA"/>
</dbReference>
<accession>A0A450Z1C1</accession>
<organism evidence="2">
    <name type="scientific">Candidatus Kentrum sp. SD</name>
    <dbReference type="NCBI Taxonomy" id="2126332"/>
    <lineage>
        <taxon>Bacteria</taxon>
        <taxon>Pseudomonadati</taxon>
        <taxon>Pseudomonadota</taxon>
        <taxon>Gammaproteobacteria</taxon>
        <taxon>Candidatus Kentrum</taxon>
    </lineage>
</organism>
<evidence type="ECO:0000313" key="3">
    <source>
        <dbReference type="EMBL" id="VFK80326.1"/>
    </source>
</evidence>
<dbReference type="AlphaFoldDB" id="A0A450Z1C1"/>
<name>A0A450Z1C1_9GAMM</name>
<sequence length="39" mass="4635">MTHENGSRNKTMIKRKLISFDWALKRLLRSKANYEVLEG</sequence>